<evidence type="ECO:0000256" key="6">
    <source>
        <dbReference type="ARBA" id="ARBA00023242"/>
    </source>
</evidence>
<feature type="region of interest" description="Disordered" evidence="9">
    <location>
        <begin position="17"/>
        <end position="52"/>
    </location>
</feature>
<protein>
    <recommendedName>
        <fullName evidence="7">U three protein 7</fullName>
    </recommendedName>
</protein>
<comment type="subcellular location">
    <subcellularLocation>
        <location evidence="2">Nucleus</location>
        <location evidence="2">Nucleolus</location>
    </subcellularLocation>
</comment>
<dbReference type="FunFam" id="2.130.10.10:FF:000378">
    <property type="entry name" value="U3 small nucleolar RNA-associated protein 7"/>
    <property type="match status" value="1"/>
</dbReference>
<dbReference type="Proteomes" id="UP000807306">
    <property type="component" value="Unassembled WGS sequence"/>
</dbReference>
<name>A0A9P6E7U1_9AGAR</name>
<keyword evidence="6" id="KW-0539">Nucleus</keyword>
<dbReference type="SMART" id="SM00320">
    <property type="entry name" value="WD40"/>
    <property type="match status" value="4"/>
</dbReference>
<evidence type="ECO:0000256" key="5">
    <source>
        <dbReference type="ARBA" id="ARBA00022737"/>
    </source>
</evidence>
<evidence type="ECO:0000256" key="1">
    <source>
        <dbReference type="ARBA" id="ARBA00004099"/>
    </source>
</evidence>
<dbReference type="InterPro" id="IPR040315">
    <property type="entry name" value="WDR46/Utp7"/>
</dbReference>
<keyword evidence="4 8" id="KW-0853">WD repeat</keyword>
<feature type="region of interest" description="Disordered" evidence="9">
    <location>
        <begin position="482"/>
        <end position="614"/>
    </location>
</feature>
<accession>A0A9P6E7U1</accession>
<comment type="function">
    <text evidence="1">Involved in nucleolar processing of pre-18S ribosomal RNA.</text>
</comment>
<evidence type="ECO:0000256" key="2">
    <source>
        <dbReference type="ARBA" id="ARBA00004604"/>
    </source>
</evidence>
<feature type="compositionally biased region" description="Basic and acidic residues" evidence="9">
    <location>
        <begin position="536"/>
        <end position="548"/>
    </location>
</feature>
<dbReference type="Gene3D" id="2.130.10.10">
    <property type="entry name" value="YVTN repeat-like/Quinoprotein amine dehydrogenase"/>
    <property type="match status" value="2"/>
</dbReference>
<gene>
    <name evidence="11" type="ORF">CPB83DRAFT_774038</name>
</gene>
<dbReference type="SUPFAM" id="SSF50978">
    <property type="entry name" value="WD40 repeat-like"/>
    <property type="match status" value="1"/>
</dbReference>
<dbReference type="SMART" id="SM01033">
    <property type="entry name" value="BING4CT"/>
    <property type="match status" value="1"/>
</dbReference>
<evidence type="ECO:0000313" key="12">
    <source>
        <dbReference type="Proteomes" id="UP000807306"/>
    </source>
</evidence>
<evidence type="ECO:0000259" key="10">
    <source>
        <dbReference type="SMART" id="SM01033"/>
    </source>
</evidence>
<feature type="repeat" description="WD" evidence="8">
    <location>
        <begin position="306"/>
        <end position="340"/>
    </location>
</feature>
<comment type="caution">
    <text evidence="11">The sequence shown here is derived from an EMBL/GenBank/DDBJ whole genome shotgun (WGS) entry which is preliminary data.</text>
</comment>
<dbReference type="InterPro" id="IPR036322">
    <property type="entry name" value="WD40_repeat_dom_sf"/>
</dbReference>
<dbReference type="GO" id="GO:0032040">
    <property type="term" value="C:small-subunit processome"/>
    <property type="evidence" value="ECO:0007669"/>
    <property type="project" value="TreeGrafter"/>
</dbReference>
<evidence type="ECO:0000313" key="11">
    <source>
        <dbReference type="EMBL" id="KAF9524258.1"/>
    </source>
</evidence>
<dbReference type="GO" id="GO:0030686">
    <property type="term" value="C:90S preribosome"/>
    <property type="evidence" value="ECO:0007669"/>
    <property type="project" value="TreeGrafter"/>
</dbReference>
<evidence type="ECO:0000256" key="7">
    <source>
        <dbReference type="ARBA" id="ARBA00076453"/>
    </source>
</evidence>
<feature type="compositionally biased region" description="Low complexity" evidence="9">
    <location>
        <begin position="27"/>
        <end position="41"/>
    </location>
</feature>
<sequence length="614" mass="69139">MDALIAQADSIQKIQKKQKYAQEHLKSSSSSVKPSSSLPKPDNTRNSIAKRTNVPRSLQDKHELSNPGPSYKHIANKKLRTQLTRQSEQGARSKALLEDAEMLLMEDEGGMQVEGDMERTWRVAQSEIVSEIGQEAAKGRKEIRLDGGPYRSRYSRNGRHLAIVGRNGHVSTFDWQTGTVHAELQLEETCRDITFLQDHSFFAVAQKKYVFIYDRDGVELHRLKSHIEPTRLEFLPYHWLLASVGNAGYLKYQDTSTGQLLVEHRTKFGACETMAQNLHNAVIHLGHQNGCVTLWTPNLPHPAVQLLAHLGPVVSVAVDPSQGGRYMSTAGRDGTLKVWDCRNWKGAVREWSSRGGGDPVLEWSQRGYLAVASSGTVNIHQPPSIQTAFNAKVQPPLYMTHPIPHRPLTSVRFAPFQDILTVGHDAGLSSILIPGSGEANFDSREANPFENKKARREREVKTLLDKIQPDLITLDPEIVGNIAPPSKLTTETTFDGKPSKEIPFARLPRLERLKVSGKVDDGENNSGPEDEEGLDDETRRQRKAEQEKRKMRGRNKSLKRYLRKQRKNVVDPAAVAIRRKLERQREERRKTAAEADGSLEQKKPSALDRFKRKM</sequence>
<feature type="compositionally biased region" description="Basic and acidic residues" evidence="9">
    <location>
        <begin position="583"/>
        <end position="614"/>
    </location>
</feature>
<dbReference type="PANTHER" id="PTHR14085">
    <property type="entry name" value="WD-REPEAT PROTEIN BING4"/>
    <property type="match status" value="1"/>
</dbReference>
<dbReference type="OrthoDB" id="10251154at2759"/>
<dbReference type="PANTHER" id="PTHR14085:SF3">
    <property type="entry name" value="WD REPEAT-CONTAINING PROTEIN 46"/>
    <property type="match status" value="1"/>
</dbReference>
<dbReference type="AlphaFoldDB" id="A0A9P6E7U1"/>
<feature type="compositionally biased region" description="Basic residues" evidence="9">
    <location>
        <begin position="549"/>
        <end position="567"/>
    </location>
</feature>
<feature type="domain" description="BING4 C-terminal" evidence="10">
    <location>
        <begin position="397"/>
        <end position="476"/>
    </location>
</feature>
<dbReference type="GO" id="GO:0000462">
    <property type="term" value="P:maturation of SSU-rRNA from tricistronic rRNA transcript (SSU-rRNA, 5.8S rRNA, LSU-rRNA)"/>
    <property type="evidence" value="ECO:0007669"/>
    <property type="project" value="TreeGrafter"/>
</dbReference>
<proteinExistence type="predicted"/>
<organism evidence="11 12">
    <name type="scientific">Crepidotus variabilis</name>
    <dbReference type="NCBI Taxonomy" id="179855"/>
    <lineage>
        <taxon>Eukaryota</taxon>
        <taxon>Fungi</taxon>
        <taxon>Dikarya</taxon>
        <taxon>Basidiomycota</taxon>
        <taxon>Agaricomycotina</taxon>
        <taxon>Agaricomycetes</taxon>
        <taxon>Agaricomycetidae</taxon>
        <taxon>Agaricales</taxon>
        <taxon>Agaricineae</taxon>
        <taxon>Crepidotaceae</taxon>
        <taxon>Crepidotus</taxon>
    </lineage>
</organism>
<keyword evidence="12" id="KW-1185">Reference proteome</keyword>
<dbReference type="InterPro" id="IPR012952">
    <property type="entry name" value="BING4_C_dom"/>
</dbReference>
<keyword evidence="5" id="KW-0677">Repeat</keyword>
<dbReference type="InterPro" id="IPR015943">
    <property type="entry name" value="WD40/YVTN_repeat-like_dom_sf"/>
</dbReference>
<feature type="compositionally biased region" description="Basic and acidic residues" evidence="9">
    <location>
        <begin position="508"/>
        <end position="521"/>
    </location>
</feature>
<dbReference type="InterPro" id="IPR001680">
    <property type="entry name" value="WD40_rpt"/>
</dbReference>
<dbReference type="PROSITE" id="PS50082">
    <property type="entry name" value="WD_REPEATS_2"/>
    <property type="match status" value="1"/>
</dbReference>
<dbReference type="Pfam" id="PF08149">
    <property type="entry name" value="BING4CT"/>
    <property type="match status" value="1"/>
</dbReference>
<evidence type="ECO:0000256" key="4">
    <source>
        <dbReference type="ARBA" id="ARBA00022574"/>
    </source>
</evidence>
<dbReference type="EMBL" id="MU157901">
    <property type="protein sequence ID" value="KAF9524258.1"/>
    <property type="molecule type" value="Genomic_DNA"/>
</dbReference>
<reference evidence="11" key="1">
    <citation type="submission" date="2020-11" db="EMBL/GenBank/DDBJ databases">
        <authorList>
            <consortium name="DOE Joint Genome Institute"/>
            <person name="Ahrendt S."/>
            <person name="Riley R."/>
            <person name="Andreopoulos W."/>
            <person name="Labutti K."/>
            <person name="Pangilinan J."/>
            <person name="Ruiz-Duenas F.J."/>
            <person name="Barrasa J.M."/>
            <person name="Sanchez-Garcia M."/>
            <person name="Camarero S."/>
            <person name="Miyauchi S."/>
            <person name="Serrano A."/>
            <person name="Linde D."/>
            <person name="Babiker R."/>
            <person name="Drula E."/>
            <person name="Ayuso-Fernandez I."/>
            <person name="Pacheco R."/>
            <person name="Padilla G."/>
            <person name="Ferreira P."/>
            <person name="Barriuso J."/>
            <person name="Kellner H."/>
            <person name="Castanera R."/>
            <person name="Alfaro M."/>
            <person name="Ramirez L."/>
            <person name="Pisabarro A.G."/>
            <person name="Kuo A."/>
            <person name="Tritt A."/>
            <person name="Lipzen A."/>
            <person name="He G."/>
            <person name="Yan M."/>
            <person name="Ng V."/>
            <person name="Cullen D."/>
            <person name="Martin F."/>
            <person name="Rosso M.-N."/>
            <person name="Henrissat B."/>
            <person name="Hibbett D."/>
            <person name="Martinez A.T."/>
            <person name="Grigoriev I.V."/>
        </authorList>
    </citation>
    <scope>NUCLEOTIDE SEQUENCE</scope>
    <source>
        <strain evidence="11">CBS 506.95</strain>
    </source>
</reference>
<dbReference type="PROSITE" id="PS50294">
    <property type="entry name" value="WD_REPEATS_REGION"/>
    <property type="match status" value="1"/>
</dbReference>
<evidence type="ECO:0000256" key="3">
    <source>
        <dbReference type="ARBA" id="ARBA00022552"/>
    </source>
</evidence>
<evidence type="ECO:0000256" key="9">
    <source>
        <dbReference type="SAM" id="MobiDB-lite"/>
    </source>
</evidence>
<keyword evidence="3" id="KW-0698">rRNA processing</keyword>
<evidence type="ECO:0000256" key="8">
    <source>
        <dbReference type="PROSITE-ProRule" id="PRU00221"/>
    </source>
</evidence>
<dbReference type="Pfam" id="PF00400">
    <property type="entry name" value="WD40"/>
    <property type="match status" value="1"/>
</dbReference>